<reference evidence="9" key="1">
    <citation type="submission" date="2016-04" db="EMBL/GenBank/DDBJ databases">
        <title>Cephalotus genome sequencing.</title>
        <authorList>
            <person name="Fukushima K."/>
            <person name="Hasebe M."/>
            <person name="Fang X."/>
        </authorList>
    </citation>
    <scope>NUCLEOTIDE SEQUENCE [LARGE SCALE GENOMIC DNA]</scope>
    <source>
        <strain evidence="9">cv. St1</strain>
    </source>
</reference>
<dbReference type="SUPFAM" id="SSF103473">
    <property type="entry name" value="MFS general substrate transporter"/>
    <property type="match status" value="1"/>
</dbReference>
<feature type="transmembrane region" description="Helical" evidence="7">
    <location>
        <begin position="310"/>
        <end position="328"/>
    </location>
</feature>
<keyword evidence="4 7" id="KW-0812">Transmembrane</keyword>
<dbReference type="EMBL" id="BDDD01000844">
    <property type="protein sequence ID" value="GAV70833.1"/>
    <property type="molecule type" value="Genomic_DNA"/>
</dbReference>
<keyword evidence="3" id="KW-0813">Transport</keyword>
<organism evidence="8 9">
    <name type="scientific">Cephalotus follicularis</name>
    <name type="common">Albany pitcher plant</name>
    <dbReference type="NCBI Taxonomy" id="3775"/>
    <lineage>
        <taxon>Eukaryota</taxon>
        <taxon>Viridiplantae</taxon>
        <taxon>Streptophyta</taxon>
        <taxon>Embryophyta</taxon>
        <taxon>Tracheophyta</taxon>
        <taxon>Spermatophyta</taxon>
        <taxon>Magnoliopsida</taxon>
        <taxon>eudicotyledons</taxon>
        <taxon>Gunneridae</taxon>
        <taxon>Pentapetalae</taxon>
        <taxon>rosids</taxon>
        <taxon>fabids</taxon>
        <taxon>Oxalidales</taxon>
        <taxon>Cephalotaceae</taxon>
        <taxon>Cephalotus</taxon>
    </lineage>
</organism>
<dbReference type="STRING" id="3775.A0A1Q3BSV4"/>
<comment type="similarity">
    <text evidence="2">Belongs to the major facilitator superfamily. Folate-biopterin transporter (TC 2.A.71) family.</text>
</comment>
<dbReference type="NCBIfam" id="TIGR00788">
    <property type="entry name" value="fbt"/>
    <property type="match status" value="1"/>
</dbReference>
<dbReference type="PANTHER" id="PTHR31585">
    <property type="entry name" value="FOLATE-BIOPTERIN TRANSPORTER 1, CHLOROPLASTIC"/>
    <property type="match status" value="1"/>
</dbReference>
<accession>A0A1Q3BSV4</accession>
<keyword evidence="5 7" id="KW-1133">Transmembrane helix</keyword>
<dbReference type="Gene3D" id="1.20.1250.20">
    <property type="entry name" value="MFS general substrate transporter like domains"/>
    <property type="match status" value="1"/>
</dbReference>
<dbReference type="InterPro" id="IPR004324">
    <property type="entry name" value="FBT"/>
</dbReference>
<sequence length="540" mass="59470">MIYPLISTEPRPFITISPKLLRIKDPYVVYSSYNKNPDTTNKPTSSKSNVKTPIIVNPKQVSLQDSKRSKHEKRKDFSPVGIEQMMVLCGFGYWVQGFRCFPWLALNFHMAHNLQLQPSTLQLVQNFGNLPMVAKPLYGILSDAFYIGGAHRIPYISIGVLLQILSWGTLALRPVACEVLPAVVACVLLSNLGGGITEVAKDALVAEYGQKHRMSSLQPYAFMALAAGGILGNLLGGYFLLKTLPTNMFLIFAILLSLQLTMSLTLREDSLGLQQSSDNNLFKRSIAEGIKKQGSHLLTAISEASISRPLAWIVASIAMVPVFSGSIFCYQTQCLGINPSIIGMSKVIGQLILLSMTVLYDRYWKKISMRQLISAVQILYASSLLLDFVLVRQINLRLGIPNEVFALCFSGLAEILAQFKVLPFSVLLASLCPQGCEGSLSSFLGSALCVSSIVSGFLGVGFASLLGITSGDYSSLPAGILIQFLAALLPLGWIHSLPMSQEKERKRALSKRTRRNRRVGRVAFSSVYIYRRERESESQR</sequence>
<evidence type="ECO:0000256" key="5">
    <source>
        <dbReference type="ARBA" id="ARBA00022989"/>
    </source>
</evidence>
<gene>
    <name evidence="8" type="ORF">CFOL_v3_14331</name>
</gene>
<evidence type="ECO:0000256" key="1">
    <source>
        <dbReference type="ARBA" id="ARBA00004141"/>
    </source>
</evidence>
<keyword evidence="6 7" id="KW-0472">Membrane</keyword>
<dbReference type="GO" id="GO:0016020">
    <property type="term" value="C:membrane"/>
    <property type="evidence" value="ECO:0007669"/>
    <property type="project" value="UniProtKB-SubCell"/>
</dbReference>
<dbReference type="Pfam" id="PF03092">
    <property type="entry name" value="BT1"/>
    <property type="match status" value="1"/>
</dbReference>
<dbReference type="OrthoDB" id="1923497at2759"/>
<feature type="transmembrane region" description="Helical" evidence="7">
    <location>
        <begin position="247"/>
        <end position="266"/>
    </location>
</feature>
<dbReference type="InterPro" id="IPR039309">
    <property type="entry name" value="BT1"/>
</dbReference>
<name>A0A1Q3BSV4_CEPFO</name>
<dbReference type="InterPro" id="IPR036259">
    <property type="entry name" value="MFS_trans_sf"/>
</dbReference>
<evidence type="ECO:0000256" key="3">
    <source>
        <dbReference type="ARBA" id="ARBA00022448"/>
    </source>
</evidence>
<dbReference type="AlphaFoldDB" id="A0A1Q3BSV4"/>
<evidence type="ECO:0000313" key="9">
    <source>
        <dbReference type="Proteomes" id="UP000187406"/>
    </source>
</evidence>
<evidence type="ECO:0000256" key="2">
    <source>
        <dbReference type="ARBA" id="ARBA00007015"/>
    </source>
</evidence>
<protein>
    <submittedName>
        <fullName evidence="8">BT1 domain-containing protein</fullName>
    </submittedName>
</protein>
<feature type="transmembrane region" description="Helical" evidence="7">
    <location>
        <begin position="220"/>
        <end position="241"/>
    </location>
</feature>
<feature type="transmembrane region" description="Helical" evidence="7">
    <location>
        <begin position="443"/>
        <end position="468"/>
    </location>
</feature>
<evidence type="ECO:0000256" key="6">
    <source>
        <dbReference type="ARBA" id="ARBA00023136"/>
    </source>
</evidence>
<feature type="transmembrane region" description="Helical" evidence="7">
    <location>
        <begin position="372"/>
        <end position="392"/>
    </location>
</feature>
<dbReference type="InParanoid" id="A0A1Q3BSV4"/>
<keyword evidence="9" id="KW-1185">Reference proteome</keyword>
<proteinExistence type="inferred from homology"/>
<dbReference type="PANTHER" id="PTHR31585:SF12">
    <property type="entry name" value="FOLATE-BIOPTERIN TRANSPORTER 9, CHLOROPLASTIC-RELATED"/>
    <property type="match status" value="1"/>
</dbReference>
<feature type="transmembrane region" description="Helical" evidence="7">
    <location>
        <begin position="404"/>
        <end position="431"/>
    </location>
</feature>
<evidence type="ECO:0000256" key="4">
    <source>
        <dbReference type="ARBA" id="ARBA00022692"/>
    </source>
</evidence>
<comment type="caution">
    <text evidence="8">The sequence shown here is derived from an EMBL/GenBank/DDBJ whole genome shotgun (WGS) entry which is preliminary data.</text>
</comment>
<dbReference type="Proteomes" id="UP000187406">
    <property type="component" value="Unassembled WGS sequence"/>
</dbReference>
<comment type="subcellular location">
    <subcellularLocation>
        <location evidence="1">Membrane</location>
        <topology evidence="1">Multi-pass membrane protein</topology>
    </subcellularLocation>
</comment>
<feature type="transmembrane region" description="Helical" evidence="7">
    <location>
        <begin position="480"/>
        <end position="497"/>
    </location>
</feature>
<evidence type="ECO:0000313" key="8">
    <source>
        <dbReference type="EMBL" id="GAV70833.1"/>
    </source>
</evidence>
<evidence type="ECO:0000256" key="7">
    <source>
        <dbReference type="SAM" id="Phobius"/>
    </source>
</evidence>